<proteinExistence type="inferred from homology"/>
<evidence type="ECO:0000256" key="4">
    <source>
        <dbReference type="ARBA" id="ARBA00022801"/>
    </source>
</evidence>
<comment type="similarity">
    <text evidence="2">Belongs to the metallo-dependent hydrolases superfamily. Adenosine and AMP deaminases family.</text>
</comment>
<gene>
    <name evidence="9" type="ORF">F5878DRAFT_607549</name>
</gene>
<dbReference type="InterPro" id="IPR006330">
    <property type="entry name" value="Ado/ade_deaminase"/>
</dbReference>
<dbReference type="SUPFAM" id="SSF51556">
    <property type="entry name" value="Metallo-dependent hydrolases"/>
    <property type="match status" value="1"/>
</dbReference>
<feature type="domain" description="Adenosine deaminase" evidence="8">
    <location>
        <begin position="155"/>
        <end position="388"/>
    </location>
</feature>
<evidence type="ECO:0000259" key="8">
    <source>
        <dbReference type="Pfam" id="PF00962"/>
    </source>
</evidence>
<dbReference type="InterPro" id="IPR001365">
    <property type="entry name" value="A_deaminase_dom"/>
</dbReference>
<dbReference type="PANTHER" id="PTHR11409">
    <property type="entry name" value="ADENOSINE DEAMINASE"/>
    <property type="match status" value="1"/>
</dbReference>
<evidence type="ECO:0000256" key="7">
    <source>
        <dbReference type="ARBA" id="ARBA00048787"/>
    </source>
</evidence>
<dbReference type="Pfam" id="PF00962">
    <property type="entry name" value="A_deaminase"/>
    <property type="match status" value="1"/>
</dbReference>
<keyword evidence="4 9" id="KW-0378">Hydrolase</keyword>
<keyword evidence="6" id="KW-0546">Nucleotide metabolism</keyword>
<comment type="caution">
    <text evidence="9">The sequence shown here is derived from an EMBL/GenBank/DDBJ whole genome shotgun (WGS) entry which is preliminary data.</text>
</comment>
<dbReference type="GO" id="GO:0009117">
    <property type="term" value="P:nucleotide metabolic process"/>
    <property type="evidence" value="ECO:0007669"/>
    <property type="project" value="UniProtKB-KW"/>
</dbReference>
<dbReference type="GO" id="GO:0046872">
    <property type="term" value="F:metal ion binding"/>
    <property type="evidence" value="ECO:0007669"/>
    <property type="project" value="UniProtKB-KW"/>
</dbReference>
<evidence type="ECO:0000256" key="2">
    <source>
        <dbReference type="ARBA" id="ARBA00006676"/>
    </source>
</evidence>
<evidence type="ECO:0000313" key="9">
    <source>
        <dbReference type="EMBL" id="KAJ3842469.1"/>
    </source>
</evidence>
<protein>
    <submittedName>
        <fullName evidence="9">Metallo-dependent hydrolase</fullName>
    </submittedName>
</protein>
<dbReference type="InterPro" id="IPR032466">
    <property type="entry name" value="Metal_Hydrolase"/>
</dbReference>
<evidence type="ECO:0000256" key="3">
    <source>
        <dbReference type="ARBA" id="ARBA00022723"/>
    </source>
</evidence>
<dbReference type="PANTHER" id="PTHR11409:SF42">
    <property type="entry name" value="ADENOSINE DEAMINASE-LIKE PROTEIN"/>
    <property type="match status" value="1"/>
</dbReference>
<accession>A0AA38PGE9</accession>
<sequence>MTALHRPYQPRISGPALAALSSLSPSDLEFIQKLPKAELHAHLNGCVPIEVLYELAETYQPSFPDPASSTDPTSVSSDQIPPTKDEILLGLKTLESFSLDNIQEFFGAFRVIYALISTKEALQKATRGVLNSFLGSSSDTEFPLSGSDPGVGKPECTYLELRTTPRPTRTLSADDYLRTVLSEVERYPRERAALIVSVDRRMPIIKDAKAIRGTSDGRISVEEVIHLAIRLKNEGRRIVGIDLCGDPLAGDMSLLGPFISEAKAAGLCVTFHIAETTHNSSEDTMTLLGYNPDRLGHATFLYEEAKDFVLEKNIPVEVCLSSNVICKTVPDLASHHIRYYLDRNHPIVVCTDDSLPFRTSLTAEYALLLTPSPLGLGLSKEEVKKIAEYSLAEGVRFGGGI</sequence>
<keyword evidence="5" id="KW-0862">Zinc</keyword>
<dbReference type="AlphaFoldDB" id="A0AA38PGE9"/>
<dbReference type="GO" id="GO:0004000">
    <property type="term" value="F:adenosine deaminase activity"/>
    <property type="evidence" value="ECO:0007669"/>
    <property type="project" value="TreeGrafter"/>
</dbReference>
<reference evidence="9" key="1">
    <citation type="submission" date="2022-08" db="EMBL/GenBank/DDBJ databases">
        <authorList>
            <consortium name="DOE Joint Genome Institute"/>
            <person name="Min B."/>
            <person name="Riley R."/>
            <person name="Sierra-Patev S."/>
            <person name="Naranjo-Ortiz M."/>
            <person name="Looney B."/>
            <person name="Konkel Z."/>
            <person name="Slot J.C."/>
            <person name="Sakamoto Y."/>
            <person name="Steenwyk J.L."/>
            <person name="Rokas A."/>
            <person name="Carro J."/>
            <person name="Camarero S."/>
            <person name="Ferreira P."/>
            <person name="Molpeceres G."/>
            <person name="Ruiz-Duenas F.J."/>
            <person name="Serrano A."/>
            <person name="Henrissat B."/>
            <person name="Drula E."/>
            <person name="Hughes K.W."/>
            <person name="Mata J.L."/>
            <person name="Ishikawa N.K."/>
            <person name="Vargas-Isla R."/>
            <person name="Ushijima S."/>
            <person name="Smith C.A."/>
            <person name="Ahrendt S."/>
            <person name="Andreopoulos W."/>
            <person name="He G."/>
            <person name="Labutti K."/>
            <person name="Lipzen A."/>
            <person name="Ng V."/>
            <person name="Sandor L."/>
            <person name="Barry K."/>
            <person name="Martinez A.T."/>
            <person name="Xiao Y."/>
            <person name="Gibbons J.G."/>
            <person name="Terashima K."/>
            <person name="Hibbett D.S."/>
            <person name="Grigoriev I.V."/>
        </authorList>
    </citation>
    <scope>NUCLEOTIDE SEQUENCE</scope>
    <source>
        <strain evidence="9">TFB9207</strain>
    </source>
</reference>
<keyword evidence="10" id="KW-1185">Reference proteome</keyword>
<name>A0AA38PGE9_9AGAR</name>
<comment type="cofactor">
    <cofactor evidence="1">
        <name>Zn(2+)</name>
        <dbReference type="ChEBI" id="CHEBI:29105"/>
    </cofactor>
</comment>
<organism evidence="9 10">
    <name type="scientific">Lentinula raphanica</name>
    <dbReference type="NCBI Taxonomy" id="153919"/>
    <lineage>
        <taxon>Eukaryota</taxon>
        <taxon>Fungi</taxon>
        <taxon>Dikarya</taxon>
        <taxon>Basidiomycota</taxon>
        <taxon>Agaricomycotina</taxon>
        <taxon>Agaricomycetes</taxon>
        <taxon>Agaricomycetidae</taxon>
        <taxon>Agaricales</taxon>
        <taxon>Marasmiineae</taxon>
        <taxon>Omphalotaceae</taxon>
        <taxon>Lentinula</taxon>
    </lineage>
</organism>
<dbReference type="Gene3D" id="3.20.20.140">
    <property type="entry name" value="Metal-dependent hydrolases"/>
    <property type="match status" value="1"/>
</dbReference>
<dbReference type="EMBL" id="MU806004">
    <property type="protein sequence ID" value="KAJ3842469.1"/>
    <property type="molecule type" value="Genomic_DNA"/>
</dbReference>
<evidence type="ECO:0000256" key="5">
    <source>
        <dbReference type="ARBA" id="ARBA00022833"/>
    </source>
</evidence>
<dbReference type="GO" id="GO:0006154">
    <property type="term" value="P:adenosine catabolic process"/>
    <property type="evidence" value="ECO:0007669"/>
    <property type="project" value="TreeGrafter"/>
</dbReference>
<evidence type="ECO:0000313" key="10">
    <source>
        <dbReference type="Proteomes" id="UP001163846"/>
    </source>
</evidence>
<dbReference type="GO" id="GO:0046103">
    <property type="term" value="P:inosine biosynthetic process"/>
    <property type="evidence" value="ECO:0007669"/>
    <property type="project" value="TreeGrafter"/>
</dbReference>
<evidence type="ECO:0000256" key="6">
    <source>
        <dbReference type="ARBA" id="ARBA00023080"/>
    </source>
</evidence>
<dbReference type="Proteomes" id="UP001163846">
    <property type="component" value="Unassembled WGS sequence"/>
</dbReference>
<keyword evidence="3" id="KW-0479">Metal-binding</keyword>
<comment type="catalytic activity">
    <reaction evidence="7">
        <text>N(6)-methyl-AMP + H2O + H(+) = IMP + methylamine</text>
        <dbReference type="Rhea" id="RHEA:16001"/>
        <dbReference type="ChEBI" id="CHEBI:15377"/>
        <dbReference type="ChEBI" id="CHEBI:15378"/>
        <dbReference type="ChEBI" id="CHEBI:58053"/>
        <dbReference type="ChEBI" id="CHEBI:59338"/>
        <dbReference type="ChEBI" id="CHEBI:144842"/>
    </reaction>
    <physiologicalReaction direction="left-to-right" evidence="7">
        <dbReference type="Rhea" id="RHEA:16002"/>
    </physiologicalReaction>
</comment>
<evidence type="ECO:0000256" key="1">
    <source>
        <dbReference type="ARBA" id="ARBA00001947"/>
    </source>
</evidence>